<dbReference type="AlphaFoldDB" id="A0A1D9LCW5"/>
<organism evidence="1 2">
    <name type="scientific">Chromobacterium vaccinii</name>
    <dbReference type="NCBI Taxonomy" id="1108595"/>
    <lineage>
        <taxon>Bacteria</taxon>
        <taxon>Pseudomonadati</taxon>
        <taxon>Pseudomonadota</taxon>
        <taxon>Betaproteobacteria</taxon>
        <taxon>Neisseriales</taxon>
        <taxon>Chromobacteriaceae</taxon>
        <taxon>Chromobacterium</taxon>
    </lineage>
</organism>
<protein>
    <submittedName>
        <fullName evidence="1">Uncharacterized protein</fullName>
    </submittedName>
</protein>
<reference evidence="1 2" key="1">
    <citation type="submission" date="2016-10" db="EMBL/GenBank/DDBJ databases">
        <title>Chromobacterium muskegensis sp. nov., an insecticidal bacterium isolated from Sphagnum bogs.</title>
        <authorList>
            <person name="Sparks M.E."/>
            <person name="Blackburn M.B."/>
            <person name="Gundersen-Rindal D.E."/>
            <person name="Mitchell A."/>
            <person name="Farrar R."/>
            <person name="Kuhar D."/>
        </authorList>
    </citation>
    <scope>NUCLEOTIDE SEQUENCE [LARGE SCALE GENOMIC DNA]</scope>
    <source>
        <strain evidence="1 2">21-1</strain>
    </source>
</reference>
<evidence type="ECO:0000313" key="2">
    <source>
        <dbReference type="Proteomes" id="UP000178776"/>
    </source>
</evidence>
<accession>A0A1D9LCW5</accession>
<gene>
    <name evidence="1" type="ORF">BKX93_03215</name>
</gene>
<dbReference type="Gene3D" id="3.40.50.360">
    <property type="match status" value="1"/>
</dbReference>
<dbReference type="InterPro" id="IPR029039">
    <property type="entry name" value="Flavoprotein-like_sf"/>
</dbReference>
<dbReference type="KEGG" id="cvc:BKX93_03215"/>
<sequence length="71" mass="8144">MRAASGWFGSTRARHRLRQVFVTLNMRALIQHAALAFNLQSQLLVDAISRQRIQELLENLAVWARKLQADS</sequence>
<name>A0A1D9LCW5_9NEIS</name>
<dbReference type="Proteomes" id="UP000178776">
    <property type="component" value="Chromosome"/>
</dbReference>
<dbReference type="EMBL" id="CP017707">
    <property type="protein sequence ID" value="AOZ49107.1"/>
    <property type="molecule type" value="Genomic_DNA"/>
</dbReference>
<evidence type="ECO:0000313" key="1">
    <source>
        <dbReference type="EMBL" id="AOZ49107.1"/>
    </source>
</evidence>
<proteinExistence type="predicted"/>